<sequence>MLLDIISRPTTTEDLVRRLQNPETNANERVVLQTLASKMVGIFKDDKSYVHIREAAAVAPFEDWSGYKDLLWTFMDAVIDGTADGSILRPELCDQFVRVLRLCDSIDDGVSKPGQRPVDLQLELVMVSLQRRLEVSIGGAGLQAQYQIVDTLGRVLDAMNDAKTAGISRERYRESLLKSLDELGDSNEIRLAQAASYAYEALRGIPDDEGPYKALLRHGMGFVQAGAKIAGAVPTMDPSKLVDGLIALADVPDLVSSMVDVVEQISEAVKAIRGVAQDVKLQRRPKKWYIALRFADILIQAREFPKVVEFIRDVPCRLDFDFLRGLYARLERAWVTAGGTQVWYADAKLRDYYLDDCEKLLQINRISGERLSMAHCYINLAIVEKDAEDSENTRSQSTLAAVLKVDDALEEQTVTLDKLLEPRKCHDGSVRAPRRLLIRGRAGVGKTTFCKKIMHEFTRQPVDDSFRTWTERYDRILWLPLRNLKRHRAHLGYSLAELLKEEFFPRCLESTIFSKALDNYSSAGYGNSRTLFLLDGLDEVSDLLDSDHKMAGFLRWLLQQPNAIITSRPGGNHTNSLVDLDCEMETVGFHTREVWAYIGQTVKQVDAKIAMRKFLDNHPLLLSLMRIPVQLDAFCYIWDGPSAEADKENLSTITSIYQSIERRLWYKDIPRLRDVTVESALELTSSEADELVQGEKVFLQALAFAGLYHDVVDFQLQECDDVRVSLSLGESKLKGPLSDTLGSLSFLRTSDVSAPHGNSTRRRIYLQRTYHFIHLTYQEYFAAQYFVSCWTDGTRLDLSKFGNRKHVNRDPIDFLQQNKYQSRFNIFWRFVAGILRDHDRSHNHAGGKKHLAGFFGILSDSDSDTMVSVLAGASQETKKHVIDAIGNVETTLTPGVIGLLHTWLKGRPWAHFSEMTLTRT</sequence>
<dbReference type="Gene3D" id="3.40.50.300">
    <property type="entry name" value="P-loop containing nucleotide triphosphate hydrolases"/>
    <property type="match status" value="1"/>
</dbReference>
<dbReference type="SUPFAM" id="SSF52540">
    <property type="entry name" value="P-loop containing nucleoside triphosphate hydrolases"/>
    <property type="match status" value="1"/>
</dbReference>
<evidence type="ECO:0000313" key="3">
    <source>
        <dbReference type="Proteomes" id="UP001642406"/>
    </source>
</evidence>
<reference evidence="2 3" key="1">
    <citation type="submission" date="2024-01" db="EMBL/GenBank/DDBJ databases">
        <authorList>
            <person name="Allen C."/>
            <person name="Tagirdzhanova G."/>
        </authorList>
    </citation>
    <scope>NUCLEOTIDE SEQUENCE [LARGE SCALE GENOMIC DNA]</scope>
</reference>
<dbReference type="PANTHER" id="PTHR46312">
    <property type="entry name" value="NACHT DOMAIN-CONTAINING PROTEIN"/>
    <property type="match status" value="1"/>
</dbReference>
<evidence type="ECO:0000259" key="1">
    <source>
        <dbReference type="PROSITE" id="PS50837"/>
    </source>
</evidence>
<dbReference type="InterPro" id="IPR056251">
    <property type="entry name" value="Arm_rpt_dom"/>
</dbReference>
<dbReference type="InterPro" id="IPR007111">
    <property type="entry name" value="NACHT_NTPase"/>
</dbReference>
<gene>
    <name evidence="2" type="ORF">SBRCBS47491_007332</name>
</gene>
<dbReference type="InterPro" id="IPR055496">
    <property type="entry name" value="DUF7068"/>
</dbReference>
<comment type="caution">
    <text evidence="2">The sequence shown here is derived from an EMBL/GenBank/DDBJ whole genome shotgun (WGS) entry which is preliminary data.</text>
</comment>
<dbReference type="Pfam" id="PF23238">
    <property type="entry name" value="DUF7068"/>
    <property type="match status" value="1"/>
</dbReference>
<dbReference type="EMBL" id="CAWUHC010000081">
    <property type="protein sequence ID" value="CAK7229678.1"/>
    <property type="molecule type" value="Genomic_DNA"/>
</dbReference>
<keyword evidence="3" id="KW-1185">Reference proteome</keyword>
<dbReference type="Pfam" id="PF23948">
    <property type="entry name" value="ARM_5"/>
    <property type="match status" value="1"/>
</dbReference>
<proteinExistence type="predicted"/>
<dbReference type="PROSITE" id="PS50837">
    <property type="entry name" value="NACHT"/>
    <property type="match status" value="1"/>
</dbReference>
<name>A0ABP0CCC5_9PEZI</name>
<accession>A0ABP0CCC5</accession>
<feature type="domain" description="NACHT" evidence="1">
    <location>
        <begin position="434"/>
        <end position="571"/>
    </location>
</feature>
<dbReference type="InterPro" id="IPR027417">
    <property type="entry name" value="P-loop_NTPase"/>
</dbReference>
<protein>
    <recommendedName>
        <fullName evidence="1">NACHT domain-containing protein</fullName>
    </recommendedName>
</protein>
<organism evidence="2 3">
    <name type="scientific">Sporothrix bragantina</name>
    <dbReference type="NCBI Taxonomy" id="671064"/>
    <lineage>
        <taxon>Eukaryota</taxon>
        <taxon>Fungi</taxon>
        <taxon>Dikarya</taxon>
        <taxon>Ascomycota</taxon>
        <taxon>Pezizomycotina</taxon>
        <taxon>Sordariomycetes</taxon>
        <taxon>Sordariomycetidae</taxon>
        <taxon>Ophiostomatales</taxon>
        <taxon>Ophiostomataceae</taxon>
        <taxon>Sporothrix</taxon>
    </lineage>
</organism>
<dbReference type="Proteomes" id="UP001642406">
    <property type="component" value="Unassembled WGS sequence"/>
</dbReference>
<evidence type="ECO:0000313" key="2">
    <source>
        <dbReference type="EMBL" id="CAK7229678.1"/>
    </source>
</evidence>
<dbReference type="PANTHER" id="PTHR46312:SF2">
    <property type="entry name" value="NUCLEOTIDE-BINDING OLIGOMERIZATION DOMAIN-CONTAINING PROTEIN 2-LIKE"/>
    <property type="match status" value="1"/>
</dbReference>
<dbReference type="Pfam" id="PF05729">
    <property type="entry name" value="NACHT"/>
    <property type="match status" value="1"/>
</dbReference>